<accession>A0A1J1ACT6</accession>
<dbReference type="SUPFAM" id="SSF46767">
    <property type="entry name" value="Methylated DNA-protein cysteine methyltransferase, C-terminal domain"/>
    <property type="match status" value="1"/>
</dbReference>
<dbReference type="InterPro" id="IPR036388">
    <property type="entry name" value="WH-like_DNA-bd_sf"/>
</dbReference>
<reference evidence="4" key="1">
    <citation type="submission" date="2016-08" db="EMBL/GenBank/DDBJ databases">
        <title>Discovery of first anaerobic lithoheterotrophic haloarchae widely represented in hypersaline habitats.</title>
        <authorList>
            <person name="Sorokin D.Y."/>
            <person name="Kublanov I.V."/>
            <person name="Roman P."/>
            <person name="Sinninghe Damste J.S."/>
            <person name="Golyshin P.N."/>
            <person name="Rojo D."/>
            <person name="Ciordia S."/>
            <person name="Mena Md.C."/>
            <person name="Ferrer M."/>
            <person name="Smedile F."/>
            <person name="Messina E."/>
            <person name="La Cono V."/>
            <person name="Yakimov M.M."/>
        </authorList>
    </citation>
    <scope>NUCLEOTIDE SEQUENCE [LARGE SCALE GENOMIC DNA]</scope>
    <source>
        <strain evidence="4">HSR6</strain>
    </source>
</reference>
<keyword evidence="3" id="KW-0808">Transferase</keyword>
<dbReference type="GO" id="GO:0032259">
    <property type="term" value="P:methylation"/>
    <property type="evidence" value="ECO:0007669"/>
    <property type="project" value="UniProtKB-KW"/>
</dbReference>
<dbReference type="InterPro" id="IPR036217">
    <property type="entry name" value="MethylDNA_cys_MeTrfase_DNAb"/>
</dbReference>
<gene>
    <name evidence="3" type="ORF">HSR6_1515</name>
</gene>
<feature type="domain" description="Methylated-DNA-[protein]-cysteine S-methyltransferase DNA binding" evidence="2">
    <location>
        <begin position="74"/>
        <end position="138"/>
    </location>
</feature>
<sequence length="153" mass="16829">MPGAGIYARKVASLDRFVQIGVANRRVISLSVPETPDPSAKADHEILDWIEGYLDGEYTDVTEIDVGLTVPTDQRAVLERVREIPYGEQFPLDRLVAHTPGLDPAEEADLETARTALAENPVPILIPDHRVTDSDGNAPPAIRRTLRRIEGLD</sequence>
<evidence type="ECO:0000313" key="4">
    <source>
        <dbReference type="Proteomes" id="UP000186165"/>
    </source>
</evidence>
<dbReference type="GO" id="GO:0006281">
    <property type="term" value="P:DNA repair"/>
    <property type="evidence" value="ECO:0007669"/>
    <property type="project" value="InterPro"/>
</dbReference>
<dbReference type="OrthoDB" id="372118at2157"/>
<evidence type="ECO:0000259" key="2">
    <source>
        <dbReference type="Pfam" id="PF01035"/>
    </source>
</evidence>
<dbReference type="Pfam" id="PF01035">
    <property type="entry name" value="DNA_binding_1"/>
    <property type="match status" value="1"/>
</dbReference>
<dbReference type="InterPro" id="IPR014048">
    <property type="entry name" value="MethylDNA_cys_MeTrfase_DNA-bd"/>
</dbReference>
<evidence type="ECO:0000313" key="3">
    <source>
        <dbReference type="EMBL" id="APE95958.1"/>
    </source>
</evidence>
<evidence type="ECO:0000256" key="1">
    <source>
        <dbReference type="ARBA" id="ARBA00022763"/>
    </source>
</evidence>
<dbReference type="GO" id="GO:0008168">
    <property type="term" value="F:methyltransferase activity"/>
    <property type="evidence" value="ECO:0007669"/>
    <property type="project" value="UniProtKB-KW"/>
</dbReference>
<dbReference type="KEGG" id="hhsr:HSR6_1515"/>
<dbReference type="EMBL" id="CP016804">
    <property type="protein sequence ID" value="APE95958.1"/>
    <property type="molecule type" value="Genomic_DNA"/>
</dbReference>
<dbReference type="Proteomes" id="UP000186165">
    <property type="component" value="Chromosome"/>
</dbReference>
<proteinExistence type="predicted"/>
<name>A0A1J1ACT6_9EURY</name>
<keyword evidence="4" id="KW-1185">Reference proteome</keyword>
<dbReference type="AlphaFoldDB" id="A0A1J1ACT6"/>
<protein>
    <submittedName>
        <fullName evidence="3">Methylated-DNA--protein-cysteine methyltransferase</fullName>
    </submittedName>
</protein>
<dbReference type="RefSeq" id="WP_071933262.1">
    <property type="nucleotide sequence ID" value="NZ_CP016804.1"/>
</dbReference>
<dbReference type="Gene3D" id="1.10.10.10">
    <property type="entry name" value="Winged helix-like DNA-binding domain superfamily/Winged helix DNA-binding domain"/>
    <property type="match status" value="1"/>
</dbReference>
<keyword evidence="3" id="KW-0489">Methyltransferase</keyword>
<dbReference type="GeneID" id="30418043"/>
<keyword evidence="1" id="KW-0227">DNA damage</keyword>
<organism evidence="3 4">
    <name type="scientific">Halodesulfurarchaeum formicicum</name>
    <dbReference type="NCBI Taxonomy" id="1873524"/>
    <lineage>
        <taxon>Archaea</taxon>
        <taxon>Methanobacteriati</taxon>
        <taxon>Methanobacteriota</taxon>
        <taxon>Stenosarchaea group</taxon>
        <taxon>Halobacteria</taxon>
        <taxon>Halobacteriales</taxon>
        <taxon>Halobacteriaceae</taxon>
        <taxon>Halodesulfurarchaeum</taxon>
    </lineage>
</organism>